<gene>
    <name evidence="2" type="ORF">GWK47_009745</name>
</gene>
<comment type="caution">
    <text evidence="2">The sequence shown here is derived from an EMBL/GenBank/DDBJ whole genome shotgun (WGS) entry which is preliminary data.</text>
</comment>
<evidence type="ECO:0000313" key="2">
    <source>
        <dbReference type="EMBL" id="KAG0716439.1"/>
    </source>
</evidence>
<proteinExistence type="predicted"/>
<feature type="region of interest" description="Disordered" evidence="1">
    <location>
        <begin position="153"/>
        <end position="173"/>
    </location>
</feature>
<dbReference type="EMBL" id="JACEEZ010018886">
    <property type="protein sequence ID" value="KAG0716439.1"/>
    <property type="molecule type" value="Genomic_DNA"/>
</dbReference>
<feature type="compositionally biased region" description="Basic and acidic residues" evidence="1">
    <location>
        <begin position="153"/>
        <end position="168"/>
    </location>
</feature>
<feature type="region of interest" description="Disordered" evidence="1">
    <location>
        <begin position="1"/>
        <end position="57"/>
    </location>
</feature>
<organism evidence="2 3">
    <name type="scientific">Chionoecetes opilio</name>
    <name type="common">Atlantic snow crab</name>
    <name type="synonym">Cancer opilio</name>
    <dbReference type="NCBI Taxonomy" id="41210"/>
    <lineage>
        <taxon>Eukaryota</taxon>
        <taxon>Metazoa</taxon>
        <taxon>Ecdysozoa</taxon>
        <taxon>Arthropoda</taxon>
        <taxon>Crustacea</taxon>
        <taxon>Multicrustacea</taxon>
        <taxon>Malacostraca</taxon>
        <taxon>Eumalacostraca</taxon>
        <taxon>Eucarida</taxon>
        <taxon>Decapoda</taxon>
        <taxon>Pleocyemata</taxon>
        <taxon>Brachyura</taxon>
        <taxon>Eubrachyura</taxon>
        <taxon>Majoidea</taxon>
        <taxon>Majidae</taxon>
        <taxon>Chionoecetes</taxon>
    </lineage>
</organism>
<keyword evidence="3" id="KW-1185">Reference proteome</keyword>
<dbReference type="OrthoDB" id="6375235at2759"/>
<protein>
    <submittedName>
        <fullName evidence="2">Uncharacterized protein</fullName>
    </submittedName>
</protein>
<feature type="compositionally biased region" description="Polar residues" evidence="1">
    <location>
        <begin position="1"/>
        <end position="11"/>
    </location>
</feature>
<reference evidence="2" key="1">
    <citation type="submission" date="2020-07" db="EMBL/GenBank/DDBJ databases">
        <title>The High-quality genome of the commercially important snow crab, Chionoecetes opilio.</title>
        <authorList>
            <person name="Jeong J.-H."/>
            <person name="Ryu S."/>
        </authorList>
    </citation>
    <scope>NUCLEOTIDE SEQUENCE</scope>
    <source>
        <strain evidence="2">MADBK_172401_WGS</strain>
        <tissue evidence="2">Digestive gland</tissue>
    </source>
</reference>
<name>A0A8J4Y549_CHIOP</name>
<dbReference type="Proteomes" id="UP000770661">
    <property type="component" value="Unassembled WGS sequence"/>
</dbReference>
<evidence type="ECO:0000256" key="1">
    <source>
        <dbReference type="SAM" id="MobiDB-lite"/>
    </source>
</evidence>
<evidence type="ECO:0000313" key="3">
    <source>
        <dbReference type="Proteomes" id="UP000770661"/>
    </source>
</evidence>
<dbReference type="AlphaFoldDB" id="A0A8J4Y549"/>
<accession>A0A8J4Y549</accession>
<sequence>MLTRQTATASLSHPFLPTQHDQDCTTAVGSPPPCSGAIQRGPTSETKETFHGKSRSRGKMKGLVTPFGGLIKFDLCFPRVPKGFQSYVFLNSPSLGNALLEWVYLLKRQAGAVSFCWVPAMWVFPVMRRMPFQKLQLEDRLHIFRPATDLRRQSIDSSHPSRGEENKGAKKTTTIPQNVEGEHCRPLPEMGTALDDFRIGHTLKYTGFPLGGEGGNPPLLDILGPLNCAALAGECPSLGDLLNNSFPGVPGADGAYRSFFGIGGRGFSPGA</sequence>